<organism evidence="7 8">
    <name type="scientific">Thiohalorhabdus methylotrophus</name>
    <dbReference type="NCBI Taxonomy" id="3242694"/>
    <lineage>
        <taxon>Bacteria</taxon>
        <taxon>Pseudomonadati</taxon>
        <taxon>Pseudomonadota</taxon>
        <taxon>Gammaproteobacteria</taxon>
        <taxon>Thiohalorhabdales</taxon>
        <taxon>Thiohalorhabdaceae</taxon>
        <taxon>Thiohalorhabdus</taxon>
    </lineage>
</organism>
<dbReference type="SUPFAM" id="SSF46934">
    <property type="entry name" value="UBA-like"/>
    <property type="match status" value="1"/>
</dbReference>
<comment type="function">
    <text evidence="5">Associates with the EF-Tu.GDP complex and induces the exchange of GDP to GTP. It remains bound to the aminoacyl-tRNA.EF-Tu.GTP complex up to the GTP hydrolysis stage on the ribosome.</text>
</comment>
<dbReference type="GO" id="GO:0003746">
    <property type="term" value="F:translation elongation factor activity"/>
    <property type="evidence" value="ECO:0007669"/>
    <property type="project" value="UniProtKB-KW"/>
</dbReference>
<evidence type="ECO:0000256" key="5">
    <source>
        <dbReference type="HAMAP-Rule" id="MF_00050"/>
    </source>
</evidence>
<dbReference type="RefSeq" id="WP_373656540.1">
    <property type="nucleotide sequence ID" value="NZ_JBGUAW010000008.1"/>
</dbReference>
<dbReference type="InterPro" id="IPR009060">
    <property type="entry name" value="UBA-like_sf"/>
</dbReference>
<evidence type="ECO:0000313" key="7">
    <source>
        <dbReference type="EMBL" id="MFA9461764.1"/>
    </source>
</evidence>
<evidence type="ECO:0000259" key="6">
    <source>
        <dbReference type="Pfam" id="PF00889"/>
    </source>
</evidence>
<dbReference type="CDD" id="cd14275">
    <property type="entry name" value="UBA_EF-Ts"/>
    <property type="match status" value="1"/>
</dbReference>
<keyword evidence="3 5" id="KW-0251">Elongation factor</keyword>
<evidence type="ECO:0000256" key="2">
    <source>
        <dbReference type="ARBA" id="ARBA00016956"/>
    </source>
</evidence>
<comment type="similarity">
    <text evidence="1 5">Belongs to the EF-Ts family.</text>
</comment>
<sequence length="218" mass="24275">MSISAQDVKTLRERTGAGMMECKKCLTEAEGDMEKAMEILKQKGLAQAEKKAGRTAAEGVVTSYIHGNGQIGVLLEVNCETDFVGKNDDFQAFARDIAMHVAASNPEYVRREDIPEERVEEEKALIKSQSEETVAGKPDHVVEQILEGKLNKNLSAITLLDQPFVKDPDKTVGEHTKEVVAKLGENIRIRRFERFEVGEGIEVEQKDFAEEVKEQLGE</sequence>
<dbReference type="Gene3D" id="1.10.8.10">
    <property type="entry name" value="DNA helicase RuvA subunit, C-terminal domain"/>
    <property type="match status" value="1"/>
</dbReference>
<dbReference type="PANTHER" id="PTHR11741">
    <property type="entry name" value="ELONGATION FACTOR TS"/>
    <property type="match status" value="1"/>
</dbReference>
<dbReference type="NCBIfam" id="TIGR00116">
    <property type="entry name" value="tsf"/>
    <property type="match status" value="2"/>
</dbReference>
<name>A0ABV4TXC5_9GAMM</name>
<feature type="region of interest" description="Involved in Mg(2+) ion dislocation from EF-Tu" evidence="5">
    <location>
        <begin position="81"/>
        <end position="84"/>
    </location>
</feature>
<keyword evidence="4 5" id="KW-0648">Protein biosynthesis</keyword>
<gene>
    <name evidence="5 7" type="primary">tsf</name>
    <name evidence="7" type="ORF">ACERLL_13130</name>
</gene>
<accession>A0ABV4TXC5</accession>
<dbReference type="Gene3D" id="3.30.479.20">
    <property type="entry name" value="Elongation factor Ts, dimerisation domain"/>
    <property type="match status" value="1"/>
</dbReference>
<evidence type="ECO:0000256" key="4">
    <source>
        <dbReference type="ARBA" id="ARBA00022917"/>
    </source>
</evidence>
<keyword evidence="5" id="KW-0963">Cytoplasm</keyword>
<dbReference type="InterPro" id="IPR036402">
    <property type="entry name" value="EF-Ts_dimer_sf"/>
</dbReference>
<comment type="caution">
    <text evidence="7">The sequence shown here is derived from an EMBL/GenBank/DDBJ whole genome shotgun (WGS) entry which is preliminary data.</text>
</comment>
<comment type="subcellular location">
    <subcellularLocation>
        <location evidence="5">Cytoplasm</location>
    </subcellularLocation>
</comment>
<dbReference type="InterPro" id="IPR001816">
    <property type="entry name" value="Transl_elong_EFTs/EF1B"/>
</dbReference>
<dbReference type="Gene3D" id="1.10.286.20">
    <property type="match status" value="1"/>
</dbReference>
<reference evidence="7 8" key="1">
    <citation type="submission" date="2024-08" db="EMBL/GenBank/DDBJ databases">
        <title>Whole-genome sequencing of halo(alkali)philic microorganisms from hypersaline lakes.</title>
        <authorList>
            <person name="Sorokin D.Y."/>
            <person name="Merkel A.Y."/>
            <person name="Messina E."/>
            <person name="Yakimov M."/>
        </authorList>
    </citation>
    <scope>NUCLEOTIDE SEQUENCE [LARGE SCALE GENOMIC DNA]</scope>
    <source>
        <strain evidence="7 8">Cl-TMA</strain>
    </source>
</reference>
<dbReference type="SUPFAM" id="SSF54713">
    <property type="entry name" value="Elongation factor Ts (EF-Ts), dimerisation domain"/>
    <property type="match status" value="1"/>
</dbReference>
<evidence type="ECO:0000313" key="8">
    <source>
        <dbReference type="Proteomes" id="UP001575181"/>
    </source>
</evidence>
<evidence type="ECO:0000256" key="1">
    <source>
        <dbReference type="ARBA" id="ARBA00005532"/>
    </source>
</evidence>
<proteinExistence type="inferred from homology"/>
<feature type="domain" description="Translation elongation factor EFTs/EF1B dimerisation" evidence="6">
    <location>
        <begin position="56"/>
        <end position="199"/>
    </location>
</feature>
<dbReference type="Pfam" id="PF00889">
    <property type="entry name" value="EF_TS"/>
    <property type="match status" value="1"/>
</dbReference>
<dbReference type="InterPro" id="IPR014039">
    <property type="entry name" value="Transl_elong_EFTs/EF1B_dimer"/>
</dbReference>
<dbReference type="Proteomes" id="UP001575181">
    <property type="component" value="Unassembled WGS sequence"/>
</dbReference>
<dbReference type="HAMAP" id="MF_00050">
    <property type="entry name" value="EF_Ts"/>
    <property type="match status" value="1"/>
</dbReference>
<evidence type="ECO:0000256" key="3">
    <source>
        <dbReference type="ARBA" id="ARBA00022768"/>
    </source>
</evidence>
<protein>
    <recommendedName>
        <fullName evidence="2 5">Elongation factor Ts</fullName>
        <shortName evidence="5">EF-Ts</shortName>
    </recommendedName>
</protein>
<dbReference type="PANTHER" id="PTHR11741:SF0">
    <property type="entry name" value="ELONGATION FACTOR TS, MITOCHONDRIAL"/>
    <property type="match status" value="1"/>
</dbReference>
<keyword evidence="8" id="KW-1185">Reference proteome</keyword>
<dbReference type="EMBL" id="JBGUAW010000008">
    <property type="protein sequence ID" value="MFA9461764.1"/>
    <property type="molecule type" value="Genomic_DNA"/>
</dbReference>